<dbReference type="GO" id="GO:0005524">
    <property type="term" value="F:ATP binding"/>
    <property type="evidence" value="ECO:0007669"/>
    <property type="project" value="UniProtKB-KW"/>
</dbReference>
<organism evidence="8 9">
    <name type="scientific">Corallococcus aberystwythensis</name>
    <dbReference type="NCBI Taxonomy" id="2316722"/>
    <lineage>
        <taxon>Bacteria</taxon>
        <taxon>Pseudomonadati</taxon>
        <taxon>Myxococcota</taxon>
        <taxon>Myxococcia</taxon>
        <taxon>Myxococcales</taxon>
        <taxon>Cystobacterineae</taxon>
        <taxon>Myxococcaceae</taxon>
        <taxon>Corallococcus</taxon>
    </lineage>
</organism>
<keyword evidence="5" id="KW-0067">ATP-binding</keyword>
<protein>
    <recommendedName>
        <fullName evidence="1">non-specific serine/threonine protein kinase</fullName>
        <ecNumber evidence="1">2.7.11.1</ecNumber>
    </recommendedName>
</protein>
<keyword evidence="4 8" id="KW-0418">Kinase</keyword>
<dbReference type="CDD" id="cd14014">
    <property type="entry name" value="STKc_PknB_like"/>
    <property type="match status" value="1"/>
</dbReference>
<evidence type="ECO:0000256" key="2">
    <source>
        <dbReference type="ARBA" id="ARBA00022679"/>
    </source>
</evidence>
<dbReference type="RefSeq" id="WP_120559889.1">
    <property type="nucleotide sequence ID" value="NZ_RAWK01000321.1"/>
</dbReference>
<evidence type="ECO:0000313" key="8">
    <source>
        <dbReference type="EMBL" id="RKH55611.1"/>
    </source>
</evidence>
<evidence type="ECO:0000256" key="4">
    <source>
        <dbReference type="ARBA" id="ARBA00022777"/>
    </source>
</evidence>
<dbReference type="EC" id="2.7.11.1" evidence="1"/>
<keyword evidence="9" id="KW-1185">Reference proteome</keyword>
<keyword evidence="8" id="KW-0723">Serine/threonine-protein kinase</keyword>
<proteinExistence type="predicted"/>
<feature type="domain" description="Protein kinase" evidence="7">
    <location>
        <begin position="39"/>
        <end position="343"/>
    </location>
</feature>
<dbReference type="Proteomes" id="UP000267003">
    <property type="component" value="Unassembled WGS sequence"/>
</dbReference>
<dbReference type="PANTHER" id="PTHR43671">
    <property type="entry name" value="SERINE/THREONINE-PROTEIN KINASE NEK"/>
    <property type="match status" value="1"/>
</dbReference>
<evidence type="ECO:0000313" key="9">
    <source>
        <dbReference type="Proteomes" id="UP000267003"/>
    </source>
</evidence>
<evidence type="ECO:0000256" key="1">
    <source>
        <dbReference type="ARBA" id="ARBA00012513"/>
    </source>
</evidence>
<dbReference type="SUPFAM" id="SSF56112">
    <property type="entry name" value="Protein kinase-like (PK-like)"/>
    <property type="match status" value="1"/>
</dbReference>
<evidence type="ECO:0000256" key="5">
    <source>
        <dbReference type="ARBA" id="ARBA00022840"/>
    </source>
</evidence>
<dbReference type="AlphaFoldDB" id="A0A3A8PLR9"/>
<keyword evidence="3" id="KW-0547">Nucleotide-binding</keyword>
<gene>
    <name evidence="8" type="ORF">D7W81_35890</name>
</gene>
<dbReference type="InterPro" id="IPR050660">
    <property type="entry name" value="NEK_Ser/Thr_kinase"/>
</dbReference>
<evidence type="ECO:0000256" key="3">
    <source>
        <dbReference type="ARBA" id="ARBA00022741"/>
    </source>
</evidence>
<dbReference type="InterPro" id="IPR000719">
    <property type="entry name" value="Prot_kinase_dom"/>
</dbReference>
<evidence type="ECO:0000259" key="7">
    <source>
        <dbReference type="PROSITE" id="PS50011"/>
    </source>
</evidence>
<keyword evidence="2" id="KW-0808">Transferase</keyword>
<sequence length="389" mass="43021">MAESTTDDLSRTEVSARRRQLPPTPEKPLHLFTIDGIRYEAVRELVLMQTGESLLLAQRFSERGNKLPGFCFVRRLANPSTYMRRTRLGEEIQLAFRLRHPAIAQVFHRKVHQGALHVVMEYVDGPSLETLVSAGVARGRPVSEAFALHVGAEVAEALHHAHTLTDVDGKALGIIHRDVNPRHVYVGTQGEVKLTNFGAAYSLVVGREESPASLVRGDVAYASPEYLMRQPLSPRSDVFGLGVLLVELFTGKHLFDVEDVPRPPTNLAYLFSEIVPSLPLSQMQVLLASFGPEDVEEAVAPLSPDVKAMLHVALRANPEERFATAADLRDAMRVALARRHPGYGRQEAAAEWAQVLAEGSILRDEVEFGEEGLFPEGLDTHELEGLKRE</sequence>
<dbReference type="PROSITE" id="PS50011">
    <property type="entry name" value="PROTEIN_KINASE_DOM"/>
    <property type="match status" value="1"/>
</dbReference>
<accession>A0A3A8PLR9</accession>
<dbReference type="Gene3D" id="1.10.510.10">
    <property type="entry name" value="Transferase(Phosphotransferase) domain 1"/>
    <property type="match status" value="1"/>
</dbReference>
<feature type="region of interest" description="Disordered" evidence="6">
    <location>
        <begin position="1"/>
        <end position="27"/>
    </location>
</feature>
<name>A0A3A8PLR9_9BACT</name>
<dbReference type="InterPro" id="IPR011009">
    <property type="entry name" value="Kinase-like_dom_sf"/>
</dbReference>
<dbReference type="PANTHER" id="PTHR43671:SF13">
    <property type="entry name" value="SERINE_THREONINE-PROTEIN KINASE NEK2"/>
    <property type="match status" value="1"/>
</dbReference>
<reference evidence="9" key="1">
    <citation type="submission" date="2018-09" db="EMBL/GenBank/DDBJ databases">
        <authorList>
            <person name="Livingstone P.G."/>
            <person name="Whitworth D.E."/>
        </authorList>
    </citation>
    <scope>NUCLEOTIDE SEQUENCE [LARGE SCALE GENOMIC DNA]</scope>
    <source>
        <strain evidence="9">AB050A</strain>
    </source>
</reference>
<dbReference type="EMBL" id="RAWK01000321">
    <property type="protein sequence ID" value="RKH55611.1"/>
    <property type="molecule type" value="Genomic_DNA"/>
</dbReference>
<evidence type="ECO:0000256" key="6">
    <source>
        <dbReference type="SAM" id="MobiDB-lite"/>
    </source>
</evidence>
<dbReference type="OrthoDB" id="5521996at2"/>
<comment type="caution">
    <text evidence="8">The sequence shown here is derived from an EMBL/GenBank/DDBJ whole genome shotgun (WGS) entry which is preliminary data.</text>
</comment>
<dbReference type="GO" id="GO:0004674">
    <property type="term" value="F:protein serine/threonine kinase activity"/>
    <property type="evidence" value="ECO:0007669"/>
    <property type="project" value="UniProtKB-KW"/>
</dbReference>
<dbReference type="Pfam" id="PF00069">
    <property type="entry name" value="Pkinase"/>
    <property type="match status" value="1"/>
</dbReference>